<sequence>MTEHGVIVVFGSRGTEGDVLKEGGRKEKRALSKSFRVVIRLCPQDQRDPRADEARSSIKVEEPNRIVVDRGRGHQPHSLDFDAVWCEKGTQKDVYESTAKPLVEALLQGYNGCVITYGSPGSGKSYTLLGGSLTGKQRGIISRAAEDIFNTTEALNCKIRVSFIHVANEKIYDLLESPPAEVCRIHEGEEMVFLEGLKEVEVGSSQDLLHLYKRGSANRHAGVSKGEFASKSHTIFNIVAISTNLREESDALEVTVSKLTLVDLASSGKAAPRSSALGDGKRSFHTIQENPQEAKILKRSLTIFGNVIFALSSAACQHVPYRESKLTRILRDCLGGNCQTCLIVTVSSNLVSVTETLSSLQFACRAMAIPGRVVHVSHLRCSPVQSVKVAEKARCSPGRHTVQLPCTPDSRGIQSQTSLPPILPGPAQACGPFLRPQEEGDLRAFLPQLDRAGPAEGGGRSVRPGRGARPSEERGGVWSRSSSLAGPQVPEAGGRERPPNLRPEALPSPRISVDRLPPSLPPPAAAPIAPVGLECPNCKRERKIREEYDKYVIQARRDRDGLSQRVTQLEAELQGREAGSTTAPSARARTGAETAPAPQVLPGHVLSSMLTAELPAQGEGADSGACGRRQRKAAKSTASQTEPSPSETESDRTRQQMDGLRRETEALRGQLEESRGKERALAASLQAERGRGVQEAEELRAQLDRGREKDRQLGLLQRQKESLMLELQDSEAVHDRFREDAVLTVTGLQKQKKELLSQLDEAKIFCDKVRAENAGLREQLEALLARLRSGPRPDSPARPAPPHVHTVTTNTEMLLLSHHVSQQCAPGPGAEGGCFFSGCTGFQSSAFPGKQPEYSTTQDNDDNLPKMKDIFKQLRREHSLLLDVMLILYRRGWFAADAIPYVRRTLRKCGMRLKDTD</sequence>
<dbReference type="InterPro" id="IPR001752">
    <property type="entry name" value="Kinesin_motor_dom"/>
</dbReference>
<dbReference type="InterPro" id="IPR027417">
    <property type="entry name" value="P-loop_NTPase"/>
</dbReference>
<evidence type="ECO:0000256" key="5">
    <source>
        <dbReference type="PROSITE-ProRule" id="PRU00283"/>
    </source>
</evidence>
<dbReference type="SMART" id="SM00129">
    <property type="entry name" value="KISc"/>
    <property type="match status" value="1"/>
</dbReference>
<dbReference type="OrthoDB" id="8902463at2759"/>
<dbReference type="InterPro" id="IPR036961">
    <property type="entry name" value="Kinesin_motor_dom_sf"/>
</dbReference>
<keyword evidence="9" id="KW-1185">Reference proteome</keyword>
<dbReference type="GO" id="GO:0008017">
    <property type="term" value="F:microtubule binding"/>
    <property type="evidence" value="ECO:0007669"/>
    <property type="project" value="InterPro"/>
</dbReference>
<dbReference type="AlphaFoldDB" id="A0A9Q1HNE5"/>
<feature type="compositionally biased region" description="Basic and acidic residues" evidence="6">
    <location>
        <begin position="649"/>
        <end position="680"/>
    </location>
</feature>
<dbReference type="EMBL" id="JAFJMO010000018">
    <property type="protein sequence ID" value="KAJ8250279.1"/>
    <property type="molecule type" value="Genomic_DNA"/>
</dbReference>
<gene>
    <name evidence="8" type="ORF">COCON_G00222010</name>
</gene>
<dbReference type="SUPFAM" id="SSF52540">
    <property type="entry name" value="P-loop containing nucleoside triphosphate hydrolases"/>
    <property type="match status" value="1"/>
</dbReference>
<dbReference type="PANTHER" id="PTHR24115">
    <property type="entry name" value="KINESIN-RELATED"/>
    <property type="match status" value="1"/>
</dbReference>
<dbReference type="Proteomes" id="UP001152803">
    <property type="component" value="Unassembled WGS sequence"/>
</dbReference>
<feature type="binding site" evidence="5">
    <location>
        <begin position="118"/>
        <end position="125"/>
    </location>
    <ligand>
        <name>ATP</name>
        <dbReference type="ChEBI" id="CHEBI:30616"/>
    </ligand>
</feature>
<comment type="subcellular location">
    <subcellularLocation>
        <location evidence="1">Cytoplasm</location>
        <location evidence="1">Cytoskeleton</location>
    </subcellularLocation>
</comment>
<dbReference type="InterPro" id="IPR027640">
    <property type="entry name" value="Kinesin-like_fam"/>
</dbReference>
<dbReference type="PROSITE" id="PS50067">
    <property type="entry name" value="KINESIN_MOTOR_2"/>
    <property type="match status" value="1"/>
</dbReference>
<evidence type="ECO:0000256" key="4">
    <source>
        <dbReference type="ARBA" id="ARBA00023212"/>
    </source>
</evidence>
<feature type="compositionally biased region" description="Low complexity" evidence="6">
    <location>
        <begin position="636"/>
        <end position="647"/>
    </location>
</feature>
<dbReference type="GO" id="GO:0003777">
    <property type="term" value="F:microtubule motor activity"/>
    <property type="evidence" value="ECO:0007669"/>
    <property type="project" value="InterPro"/>
</dbReference>
<name>A0A9Q1HNE5_CONCO</name>
<protein>
    <recommendedName>
        <fullName evidence="7">Kinesin motor domain-containing protein</fullName>
    </recommendedName>
</protein>
<keyword evidence="3 5" id="KW-0067">ATP-binding</keyword>
<dbReference type="GO" id="GO:0005524">
    <property type="term" value="F:ATP binding"/>
    <property type="evidence" value="ECO:0007669"/>
    <property type="project" value="UniProtKB-UniRule"/>
</dbReference>
<evidence type="ECO:0000256" key="6">
    <source>
        <dbReference type="SAM" id="MobiDB-lite"/>
    </source>
</evidence>
<keyword evidence="4" id="KW-0963">Cytoplasm</keyword>
<feature type="region of interest" description="Disordered" evidence="6">
    <location>
        <begin position="450"/>
        <end position="529"/>
    </location>
</feature>
<dbReference type="GO" id="GO:0005874">
    <property type="term" value="C:microtubule"/>
    <property type="evidence" value="ECO:0007669"/>
    <property type="project" value="TreeGrafter"/>
</dbReference>
<keyword evidence="5" id="KW-0505">Motor protein</keyword>
<reference evidence="8" key="1">
    <citation type="journal article" date="2023" name="Science">
        <title>Genome structures resolve the early diversification of teleost fishes.</title>
        <authorList>
            <person name="Parey E."/>
            <person name="Louis A."/>
            <person name="Montfort J."/>
            <person name="Bouchez O."/>
            <person name="Roques C."/>
            <person name="Iampietro C."/>
            <person name="Lluch J."/>
            <person name="Castinel A."/>
            <person name="Donnadieu C."/>
            <person name="Desvignes T."/>
            <person name="Floi Bucao C."/>
            <person name="Jouanno E."/>
            <person name="Wen M."/>
            <person name="Mejri S."/>
            <person name="Dirks R."/>
            <person name="Jansen H."/>
            <person name="Henkel C."/>
            <person name="Chen W.J."/>
            <person name="Zahm M."/>
            <person name="Cabau C."/>
            <person name="Klopp C."/>
            <person name="Thompson A.W."/>
            <person name="Robinson-Rechavi M."/>
            <person name="Braasch I."/>
            <person name="Lecointre G."/>
            <person name="Bobe J."/>
            <person name="Postlethwait J.H."/>
            <person name="Berthelot C."/>
            <person name="Roest Crollius H."/>
            <person name="Guiguen Y."/>
        </authorList>
    </citation>
    <scope>NUCLEOTIDE SEQUENCE</scope>
    <source>
        <strain evidence="8">Concon-B</strain>
    </source>
</reference>
<evidence type="ECO:0000256" key="3">
    <source>
        <dbReference type="ARBA" id="ARBA00022840"/>
    </source>
</evidence>
<evidence type="ECO:0000256" key="1">
    <source>
        <dbReference type="ARBA" id="ARBA00004245"/>
    </source>
</evidence>
<evidence type="ECO:0000256" key="2">
    <source>
        <dbReference type="ARBA" id="ARBA00022741"/>
    </source>
</evidence>
<organism evidence="8 9">
    <name type="scientific">Conger conger</name>
    <name type="common">Conger eel</name>
    <name type="synonym">Muraena conger</name>
    <dbReference type="NCBI Taxonomy" id="82655"/>
    <lineage>
        <taxon>Eukaryota</taxon>
        <taxon>Metazoa</taxon>
        <taxon>Chordata</taxon>
        <taxon>Craniata</taxon>
        <taxon>Vertebrata</taxon>
        <taxon>Euteleostomi</taxon>
        <taxon>Actinopterygii</taxon>
        <taxon>Neopterygii</taxon>
        <taxon>Teleostei</taxon>
        <taxon>Anguilliformes</taxon>
        <taxon>Congridae</taxon>
        <taxon>Conger</taxon>
    </lineage>
</organism>
<dbReference type="GO" id="GO:0007018">
    <property type="term" value="P:microtubule-based movement"/>
    <property type="evidence" value="ECO:0007669"/>
    <property type="project" value="InterPro"/>
</dbReference>
<feature type="region of interest" description="Disordered" evidence="6">
    <location>
        <begin position="406"/>
        <end position="434"/>
    </location>
</feature>
<dbReference type="PANTHER" id="PTHR24115:SF1004">
    <property type="entry name" value="KINESIN-LIKE PROTEIN KIF15"/>
    <property type="match status" value="1"/>
</dbReference>
<evidence type="ECO:0000313" key="9">
    <source>
        <dbReference type="Proteomes" id="UP001152803"/>
    </source>
</evidence>
<dbReference type="Gene3D" id="3.40.850.10">
    <property type="entry name" value="Kinesin motor domain"/>
    <property type="match status" value="1"/>
</dbReference>
<comment type="similarity">
    <text evidence="5">Belongs to the TRAFAC class myosin-kinesin ATPase superfamily. Kinesin family.</text>
</comment>
<keyword evidence="4" id="KW-0206">Cytoskeleton</keyword>
<dbReference type="GO" id="GO:0005871">
    <property type="term" value="C:kinesin complex"/>
    <property type="evidence" value="ECO:0007669"/>
    <property type="project" value="TreeGrafter"/>
</dbReference>
<feature type="region of interest" description="Disordered" evidence="6">
    <location>
        <begin position="616"/>
        <end position="695"/>
    </location>
</feature>
<keyword evidence="2 5" id="KW-0547">Nucleotide-binding</keyword>
<feature type="domain" description="Kinesin motor" evidence="7">
    <location>
        <begin position="34"/>
        <end position="369"/>
    </location>
</feature>
<evidence type="ECO:0000259" key="7">
    <source>
        <dbReference type="PROSITE" id="PS50067"/>
    </source>
</evidence>
<evidence type="ECO:0000313" key="8">
    <source>
        <dbReference type="EMBL" id="KAJ8250279.1"/>
    </source>
</evidence>
<proteinExistence type="inferred from homology"/>
<dbReference type="GO" id="GO:0016887">
    <property type="term" value="F:ATP hydrolysis activity"/>
    <property type="evidence" value="ECO:0007669"/>
    <property type="project" value="TreeGrafter"/>
</dbReference>
<dbReference type="Pfam" id="PF00225">
    <property type="entry name" value="Kinesin"/>
    <property type="match status" value="1"/>
</dbReference>
<dbReference type="PRINTS" id="PR00380">
    <property type="entry name" value="KINESINHEAVY"/>
</dbReference>
<feature type="region of interest" description="Disordered" evidence="6">
    <location>
        <begin position="570"/>
        <end position="601"/>
    </location>
</feature>
<accession>A0A9Q1HNE5</accession>
<comment type="caution">
    <text evidence="8">The sequence shown here is derived from an EMBL/GenBank/DDBJ whole genome shotgun (WGS) entry which is preliminary data.</text>
</comment>